<dbReference type="GO" id="GO:0007268">
    <property type="term" value="P:chemical synaptic transmission"/>
    <property type="evidence" value="ECO:0007669"/>
    <property type="project" value="TreeGrafter"/>
</dbReference>
<dbReference type="GO" id="GO:0030594">
    <property type="term" value="F:neurotransmitter receptor activity"/>
    <property type="evidence" value="ECO:0007669"/>
    <property type="project" value="TreeGrafter"/>
</dbReference>
<keyword evidence="7" id="KW-0675">Receptor</keyword>
<dbReference type="PANTHER" id="PTHR24247">
    <property type="entry name" value="5-HYDROXYTRYPTAMINE RECEPTOR"/>
    <property type="match status" value="1"/>
</dbReference>
<dbReference type="InterPro" id="IPR017452">
    <property type="entry name" value="GPCR_Rhodpsn_7TM"/>
</dbReference>
<dbReference type="CDD" id="cd00637">
    <property type="entry name" value="7tm_classA_rhodopsin-like"/>
    <property type="match status" value="1"/>
</dbReference>
<proteinExistence type="predicted"/>
<protein>
    <recommendedName>
        <fullName evidence="11">G-protein coupled receptors family 1 profile domain-containing protein</fullName>
    </recommendedName>
</protein>
<feature type="transmembrane region" description="Helical" evidence="10">
    <location>
        <begin position="214"/>
        <end position="238"/>
    </location>
</feature>
<dbReference type="InterPro" id="IPR000276">
    <property type="entry name" value="GPCR_Rhodpsn"/>
</dbReference>
<dbReference type="GO" id="GO:0045202">
    <property type="term" value="C:synapse"/>
    <property type="evidence" value="ECO:0007669"/>
    <property type="project" value="GOC"/>
</dbReference>
<comment type="subcellular location">
    <subcellularLocation>
        <location evidence="1">Cell membrane</location>
        <topology evidence="1">Multi-pass membrane protein</topology>
    </subcellularLocation>
</comment>
<dbReference type="EMBL" id="BDGG01000004">
    <property type="protein sequence ID" value="GAU97208.1"/>
    <property type="molecule type" value="Genomic_DNA"/>
</dbReference>
<dbReference type="GO" id="GO:0005886">
    <property type="term" value="C:plasma membrane"/>
    <property type="evidence" value="ECO:0007669"/>
    <property type="project" value="UniProtKB-SubCell"/>
</dbReference>
<keyword evidence="13" id="KW-1185">Reference proteome</keyword>
<organism evidence="12 13">
    <name type="scientific">Ramazzottius varieornatus</name>
    <name type="common">Water bear</name>
    <name type="synonym">Tardigrade</name>
    <dbReference type="NCBI Taxonomy" id="947166"/>
    <lineage>
        <taxon>Eukaryota</taxon>
        <taxon>Metazoa</taxon>
        <taxon>Ecdysozoa</taxon>
        <taxon>Tardigrada</taxon>
        <taxon>Eutardigrada</taxon>
        <taxon>Parachela</taxon>
        <taxon>Hypsibioidea</taxon>
        <taxon>Ramazzottiidae</taxon>
        <taxon>Ramazzottius</taxon>
    </lineage>
</organism>
<keyword evidence="6 10" id="KW-0472">Membrane</keyword>
<evidence type="ECO:0000256" key="4">
    <source>
        <dbReference type="ARBA" id="ARBA00022989"/>
    </source>
</evidence>
<evidence type="ECO:0000256" key="9">
    <source>
        <dbReference type="SAM" id="MobiDB-lite"/>
    </source>
</evidence>
<dbReference type="PROSITE" id="PS50262">
    <property type="entry name" value="G_PROTEIN_RECEP_F1_2"/>
    <property type="match status" value="1"/>
</dbReference>
<evidence type="ECO:0000256" key="8">
    <source>
        <dbReference type="ARBA" id="ARBA00023224"/>
    </source>
</evidence>
<dbReference type="GO" id="GO:0007187">
    <property type="term" value="P:G protein-coupled receptor signaling pathway, coupled to cyclic nucleotide second messenger"/>
    <property type="evidence" value="ECO:0007669"/>
    <property type="project" value="TreeGrafter"/>
</dbReference>
<accession>A0A1D1VFF5</accession>
<evidence type="ECO:0000256" key="7">
    <source>
        <dbReference type="ARBA" id="ARBA00023170"/>
    </source>
</evidence>
<gene>
    <name evidence="12" type="primary">RvY_08547-1</name>
    <name evidence="12" type="synonym">RvY_08547.1</name>
    <name evidence="12" type="ORF">RvY_08547</name>
</gene>
<evidence type="ECO:0000259" key="11">
    <source>
        <dbReference type="PROSITE" id="PS50262"/>
    </source>
</evidence>
<dbReference type="AlphaFoldDB" id="A0A1D1VFF5"/>
<dbReference type="Proteomes" id="UP000186922">
    <property type="component" value="Unassembled WGS sequence"/>
</dbReference>
<dbReference type="GO" id="GO:0004993">
    <property type="term" value="F:G protein-coupled serotonin receptor activity"/>
    <property type="evidence" value="ECO:0007669"/>
    <property type="project" value="TreeGrafter"/>
</dbReference>
<feature type="transmembrane region" description="Helical" evidence="10">
    <location>
        <begin position="48"/>
        <end position="72"/>
    </location>
</feature>
<feature type="transmembrane region" description="Helical" evidence="10">
    <location>
        <begin position="124"/>
        <end position="146"/>
    </location>
</feature>
<evidence type="ECO:0000256" key="6">
    <source>
        <dbReference type="ARBA" id="ARBA00023136"/>
    </source>
</evidence>
<dbReference type="Gene3D" id="1.20.1070.10">
    <property type="entry name" value="Rhodopsin 7-helix transmembrane proteins"/>
    <property type="match status" value="1"/>
</dbReference>
<evidence type="ECO:0000313" key="13">
    <source>
        <dbReference type="Proteomes" id="UP000186922"/>
    </source>
</evidence>
<feature type="transmembrane region" description="Helical" evidence="10">
    <location>
        <begin position="84"/>
        <end position="112"/>
    </location>
</feature>
<evidence type="ECO:0000256" key="1">
    <source>
        <dbReference type="ARBA" id="ARBA00004651"/>
    </source>
</evidence>
<sequence length="335" mass="37063">MDLNSTLTITDGHPVQNPNRNGTFLFHSSTNLNVSSNTTFQGVSQSTYSLMVTVLVTNAIGVPANLLMLAAIVTYQPLRRSKGVALLIQCVVIDILLSAIVGPISSIILLLGPRHALPPMFCRLGYSLINYTIHPASLYAMALTAVQRLCATLFPLTYRRLFTRKSIAAMILLPRLIAFTLSAFPAAAYQVQMVRSPATGGCFLVPVVSNGKTMLVYITMSIYLPTSVTCDAYVILLLRSWLLLRREKQNAGNNKGKLHSLQHRLGITRGLFLSFLWHCLAIYPFALMVTFFPEILSTSSLIGALFRWMTLSFATMNPVSTKPITQIHHFRGEFH</sequence>
<dbReference type="OrthoDB" id="10575937at2759"/>
<dbReference type="STRING" id="947166.A0A1D1VFF5"/>
<evidence type="ECO:0000256" key="5">
    <source>
        <dbReference type="ARBA" id="ARBA00023040"/>
    </source>
</evidence>
<keyword evidence="3 10" id="KW-0812">Transmembrane</keyword>
<evidence type="ECO:0000256" key="10">
    <source>
        <dbReference type="SAM" id="Phobius"/>
    </source>
</evidence>
<evidence type="ECO:0000313" key="12">
    <source>
        <dbReference type="EMBL" id="GAU97208.1"/>
    </source>
</evidence>
<keyword evidence="8" id="KW-0807">Transducer</keyword>
<keyword evidence="4 10" id="KW-1133">Transmembrane helix</keyword>
<evidence type="ECO:0000256" key="3">
    <source>
        <dbReference type="ARBA" id="ARBA00022692"/>
    </source>
</evidence>
<feature type="domain" description="G-protein coupled receptors family 1 profile" evidence="11">
    <location>
        <begin position="64"/>
        <end position="321"/>
    </location>
</feature>
<comment type="caution">
    <text evidence="12">The sequence shown here is derived from an EMBL/GenBank/DDBJ whole genome shotgun (WGS) entry which is preliminary data.</text>
</comment>
<dbReference type="GO" id="GO:0030425">
    <property type="term" value="C:dendrite"/>
    <property type="evidence" value="ECO:0007669"/>
    <property type="project" value="TreeGrafter"/>
</dbReference>
<keyword evidence="2" id="KW-1003">Cell membrane</keyword>
<dbReference type="Pfam" id="PF00001">
    <property type="entry name" value="7tm_1"/>
    <property type="match status" value="1"/>
</dbReference>
<keyword evidence="5" id="KW-0297">G-protein coupled receptor</keyword>
<dbReference type="PANTHER" id="PTHR24247:SF202">
    <property type="entry name" value="5-HYDROXYTRYPTAMINE RECEPTOR 1"/>
    <property type="match status" value="1"/>
</dbReference>
<evidence type="ECO:0000256" key="2">
    <source>
        <dbReference type="ARBA" id="ARBA00022475"/>
    </source>
</evidence>
<feature type="region of interest" description="Disordered" evidence="9">
    <location>
        <begin position="1"/>
        <end position="20"/>
    </location>
</feature>
<feature type="transmembrane region" description="Helical" evidence="10">
    <location>
        <begin position="167"/>
        <end position="189"/>
    </location>
</feature>
<feature type="transmembrane region" description="Helical" evidence="10">
    <location>
        <begin position="270"/>
        <end position="289"/>
    </location>
</feature>
<reference evidence="12 13" key="1">
    <citation type="journal article" date="2016" name="Nat. Commun.">
        <title>Extremotolerant tardigrade genome and improved radiotolerance of human cultured cells by tardigrade-unique protein.</title>
        <authorList>
            <person name="Hashimoto T."/>
            <person name="Horikawa D.D."/>
            <person name="Saito Y."/>
            <person name="Kuwahara H."/>
            <person name="Kozuka-Hata H."/>
            <person name="Shin-I T."/>
            <person name="Minakuchi Y."/>
            <person name="Ohishi K."/>
            <person name="Motoyama A."/>
            <person name="Aizu T."/>
            <person name="Enomoto A."/>
            <person name="Kondo K."/>
            <person name="Tanaka S."/>
            <person name="Hara Y."/>
            <person name="Koshikawa S."/>
            <person name="Sagara H."/>
            <person name="Miura T."/>
            <person name="Yokobori S."/>
            <person name="Miyagawa K."/>
            <person name="Suzuki Y."/>
            <person name="Kubo T."/>
            <person name="Oyama M."/>
            <person name="Kohara Y."/>
            <person name="Fujiyama A."/>
            <person name="Arakawa K."/>
            <person name="Katayama T."/>
            <person name="Toyoda A."/>
            <person name="Kunieda T."/>
        </authorList>
    </citation>
    <scope>NUCLEOTIDE SEQUENCE [LARGE SCALE GENOMIC DNA]</scope>
    <source>
        <strain evidence="12 13">YOKOZUNA-1</strain>
    </source>
</reference>
<dbReference type="SUPFAM" id="SSF81321">
    <property type="entry name" value="Family A G protein-coupled receptor-like"/>
    <property type="match status" value="1"/>
</dbReference>
<name>A0A1D1VFF5_RAMVA</name>